<keyword evidence="2" id="KW-1185">Reference proteome</keyword>
<accession>A0A822Z7E8</accession>
<dbReference type="Proteomes" id="UP000607653">
    <property type="component" value="Unassembled WGS sequence"/>
</dbReference>
<dbReference type="AlphaFoldDB" id="A0A822Z7E8"/>
<gene>
    <name evidence="1" type="ORF">HUJ06_013924</name>
</gene>
<proteinExistence type="predicted"/>
<reference evidence="1 2" key="1">
    <citation type="journal article" date="2020" name="Mol. Biol. Evol.">
        <title>Distinct Expression and Methylation Patterns for Genes with Different Fates following a Single Whole-Genome Duplication in Flowering Plants.</title>
        <authorList>
            <person name="Shi T."/>
            <person name="Rahmani R.S."/>
            <person name="Gugger P.F."/>
            <person name="Wang M."/>
            <person name="Li H."/>
            <person name="Zhang Y."/>
            <person name="Li Z."/>
            <person name="Wang Q."/>
            <person name="Van de Peer Y."/>
            <person name="Marchal K."/>
            <person name="Chen J."/>
        </authorList>
    </citation>
    <scope>NUCLEOTIDE SEQUENCE [LARGE SCALE GENOMIC DNA]</scope>
    <source>
        <tissue evidence="1">Leaf</tissue>
    </source>
</reference>
<dbReference type="EMBL" id="DUZY01000005">
    <property type="protein sequence ID" value="DAD39601.1"/>
    <property type="molecule type" value="Genomic_DNA"/>
</dbReference>
<comment type="caution">
    <text evidence="1">The sequence shown here is derived from an EMBL/GenBank/DDBJ whole genome shotgun (WGS) entry which is preliminary data.</text>
</comment>
<protein>
    <submittedName>
        <fullName evidence="1">Uncharacterized protein</fullName>
    </submittedName>
</protein>
<organism evidence="1 2">
    <name type="scientific">Nelumbo nucifera</name>
    <name type="common">Sacred lotus</name>
    <dbReference type="NCBI Taxonomy" id="4432"/>
    <lineage>
        <taxon>Eukaryota</taxon>
        <taxon>Viridiplantae</taxon>
        <taxon>Streptophyta</taxon>
        <taxon>Embryophyta</taxon>
        <taxon>Tracheophyta</taxon>
        <taxon>Spermatophyta</taxon>
        <taxon>Magnoliopsida</taxon>
        <taxon>Proteales</taxon>
        <taxon>Nelumbonaceae</taxon>
        <taxon>Nelumbo</taxon>
    </lineage>
</organism>
<sequence>MLMLAVLENSRIIISIDTTSQKVCALEMQSNPSREHRRWGYMRTTGKEELRTLNLCIRELERGWRMDEEFRTITRHRQVMRMA</sequence>
<evidence type="ECO:0000313" key="1">
    <source>
        <dbReference type="EMBL" id="DAD39601.1"/>
    </source>
</evidence>
<evidence type="ECO:0000313" key="2">
    <source>
        <dbReference type="Proteomes" id="UP000607653"/>
    </source>
</evidence>
<name>A0A822Z7E8_NELNU</name>